<keyword evidence="8 15" id="KW-0133">Cell shape</keyword>
<dbReference type="SUPFAM" id="SSF52972">
    <property type="entry name" value="ITPase-like"/>
    <property type="match status" value="1"/>
</dbReference>
<evidence type="ECO:0000256" key="15">
    <source>
        <dbReference type="HAMAP-Rule" id="MF_00258"/>
    </source>
</evidence>
<dbReference type="PROSITE" id="PS00923">
    <property type="entry name" value="ASP_GLU_RACEMASE_1"/>
    <property type="match status" value="1"/>
</dbReference>
<evidence type="ECO:0000313" key="19">
    <source>
        <dbReference type="EMBL" id="KRM88442.1"/>
    </source>
</evidence>
<dbReference type="NCBIfam" id="TIGR00067">
    <property type="entry name" value="glut_race"/>
    <property type="match status" value="1"/>
</dbReference>
<feature type="binding site" evidence="16">
    <location>
        <position position="369"/>
    </location>
    <ligand>
        <name>Mg(2+)</name>
        <dbReference type="ChEBI" id="CHEBI:18420"/>
    </ligand>
</feature>
<feature type="binding site" evidence="16">
    <location>
        <begin position="307"/>
        <end position="312"/>
    </location>
    <ligand>
        <name>substrate</name>
    </ligand>
</feature>
<comment type="catalytic activity">
    <reaction evidence="13 16">
        <text>dITP + H2O = dIMP + diphosphate + H(+)</text>
        <dbReference type="Rhea" id="RHEA:28342"/>
        <dbReference type="ChEBI" id="CHEBI:15377"/>
        <dbReference type="ChEBI" id="CHEBI:15378"/>
        <dbReference type="ChEBI" id="CHEBI:33019"/>
        <dbReference type="ChEBI" id="CHEBI:61194"/>
        <dbReference type="ChEBI" id="CHEBI:61382"/>
        <dbReference type="EC" id="3.6.1.66"/>
    </reaction>
</comment>
<dbReference type="GO" id="GO:0009146">
    <property type="term" value="P:purine nucleoside triphosphate catabolic process"/>
    <property type="evidence" value="ECO:0007669"/>
    <property type="project" value="UniProtKB-UniRule"/>
</dbReference>
<feature type="binding site" evidence="16">
    <location>
        <begin position="481"/>
        <end position="482"/>
    </location>
    <ligand>
        <name>substrate</name>
    </ligand>
</feature>
<dbReference type="HAMAP" id="MF_00258">
    <property type="entry name" value="Glu_racemase"/>
    <property type="match status" value="1"/>
</dbReference>
<proteinExistence type="inferred from homology"/>
<dbReference type="STRING" id="1423810.FD19_GL000739"/>
<dbReference type="InterPro" id="IPR001920">
    <property type="entry name" value="Asp/Glu_race"/>
</dbReference>
<dbReference type="InterPro" id="IPR029001">
    <property type="entry name" value="ITPase-like_fam"/>
</dbReference>
<protein>
    <recommendedName>
        <fullName evidence="15 16">Multifunctional fusion protein</fullName>
    </recommendedName>
    <domain>
        <recommendedName>
            <fullName evidence="16">dITP/XTP pyrophosphatase</fullName>
            <ecNumber evidence="16">3.6.1.66</ecNumber>
        </recommendedName>
        <alternativeName>
            <fullName evidence="16">Non-canonical purine NTP pyrophosphatase</fullName>
        </alternativeName>
        <alternativeName>
            <fullName evidence="16">Non-standard purine NTP pyrophosphatase</fullName>
        </alternativeName>
        <alternativeName>
            <fullName evidence="16">Nucleoside-triphosphate diphosphatase</fullName>
        </alternativeName>
        <alternativeName>
            <fullName evidence="16">Nucleoside-triphosphate pyrophosphatase</fullName>
            <shortName evidence="16">NTPase</shortName>
        </alternativeName>
    </domain>
    <domain>
        <recommendedName>
            <fullName evidence="15">Glutamate racemase</fullName>
            <ecNumber evidence="15">5.1.1.3</ecNumber>
        </recommendedName>
    </domain>
</protein>
<dbReference type="GO" id="GO:0017111">
    <property type="term" value="F:ribonucleoside triphosphate phosphatase activity"/>
    <property type="evidence" value="ECO:0007669"/>
    <property type="project" value="InterPro"/>
</dbReference>
<feature type="active site" description="Proton donor/acceptor" evidence="15">
    <location>
        <position position="82"/>
    </location>
</feature>
<dbReference type="SUPFAM" id="SSF53681">
    <property type="entry name" value="Aspartate/glutamate racemase"/>
    <property type="match status" value="2"/>
</dbReference>
<dbReference type="HAMAP" id="MF_01405">
    <property type="entry name" value="Non_canon_purine_NTPase"/>
    <property type="match status" value="1"/>
</dbReference>
<organism evidence="19 20">
    <name type="scientific">Lacticaseibacillus thailandensis DSM 22698 = JCM 13996</name>
    <dbReference type="NCBI Taxonomy" id="1423810"/>
    <lineage>
        <taxon>Bacteria</taxon>
        <taxon>Bacillati</taxon>
        <taxon>Bacillota</taxon>
        <taxon>Bacilli</taxon>
        <taxon>Lactobacillales</taxon>
        <taxon>Lactobacillaceae</taxon>
        <taxon>Lacticaseibacillus</taxon>
    </lineage>
</organism>
<comment type="catalytic activity">
    <reaction evidence="1 15">
        <text>L-glutamate = D-glutamate</text>
        <dbReference type="Rhea" id="RHEA:12813"/>
        <dbReference type="ChEBI" id="CHEBI:29985"/>
        <dbReference type="ChEBI" id="CHEBI:29986"/>
        <dbReference type="EC" id="5.1.1.3"/>
    </reaction>
</comment>
<evidence type="ECO:0000256" key="8">
    <source>
        <dbReference type="ARBA" id="ARBA00022960"/>
    </source>
</evidence>
<evidence type="ECO:0000256" key="4">
    <source>
        <dbReference type="ARBA" id="ARBA00022723"/>
    </source>
</evidence>
<dbReference type="Gene3D" id="3.90.950.10">
    <property type="match status" value="1"/>
</dbReference>
<keyword evidence="9 15" id="KW-0573">Peptidoglycan synthesis</keyword>
<evidence type="ECO:0000256" key="6">
    <source>
        <dbReference type="ARBA" id="ARBA00022801"/>
    </source>
</evidence>
<dbReference type="InterPro" id="IPR033134">
    <property type="entry name" value="Asp/Glu_racemase_AS_2"/>
</dbReference>
<evidence type="ECO:0000256" key="7">
    <source>
        <dbReference type="ARBA" id="ARBA00022842"/>
    </source>
</evidence>
<accession>A0A0R2CAN6</accession>
<comment type="catalytic activity">
    <reaction evidence="14 16">
        <text>XTP + H2O = XMP + diphosphate + H(+)</text>
        <dbReference type="Rhea" id="RHEA:28610"/>
        <dbReference type="ChEBI" id="CHEBI:15377"/>
        <dbReference type="ChEBI" id="CHEBI:15378"/>
        <dbReference type="ChEBI" id="CHEBI:33019"/>
        <dbReference type="ChEBI" id="CHEBI:57464"/>
        <dbReference type="ChEBI" id="CHEBI:61314"/>
        <dbReference type="EC" id="3.6.1.66"/>
    </reaction>
</comment>
<dbReference type="UniPathway" id="UPA00219"/>
<dbReference type="FunFam" id="3.40.50.1860:FF:000002">
    <property type="entry name" value="Glutamate racemase"/>
    <property type="match status" value="1"/>
</dbReference>
<dbReference type="InterPro" id="IPR020922">
    <property type="entry name" value="dITP/XTP_pyrophosphatase"/>
</dbReference>
<dbReference type="NCBIfam" id="NF011397">
    <property type="entry name" value="PRK14822.1"/>
    <property type="match status" value="1"/>
</dbReference>
<feature type="active site" description="Proton donor/acceptor" evidence="15">
    <location>
        <position position="193"/>
    </location>
</feature>
<dbReference type="InterPro" id="IPR004391">
    <property type="entry name" value="Glu_race"/>
</dbReference>
<comment type="pathway">
    <text evidence="15">Cell wall biogenesis; peptidoglycan biosynthesis.</text>
</comment>
<dbReference type="InterPro" id="IPR018187">
    <property type="entry name" value="Asp/Glu_racemase_AS_1"/>
</dbReference>
<comment type="caution">
    <text evidence="19">The sequence shown here is derived from an EMBL/GenBank/DDBJ whole genome shotgun (WGS) entry which is preliminary data.</text>
</comment>
<dbReference type="GO" id="GO:0036220">
    <property type="term" value="F:ITP diphosphatase activity"/>
    <property type="evidence" value="ECO:0007669"/>
    <property type="project" value="UniProtKB-UniRule"/>
</dbReference>
<dbReference type="CDD" id="cd00515">
    <property type="entry name" value="HAM1"/>
    <property type="match status" value="1"/>
</dbReference>
<evidence type="ECO:0000256" key="16">
    <source>
        <dbReference type="HAMAP-Rule" id="MF_01405"/>
    </source>
</evidence>
<evidence type="ECO:0000256" key="9">
    <source>
        <dbReference type="ARBA" id="ARBA00022984"/>
    </source>
</evidence>
<dbReference type="GO" id="GO:0000166">
    <property type="term" value="F:nucleotide binding"/>
    <property type="evidence" value="ECO:0007669"/>
    <property type="project" value="UniProtKB-KW"/>
</dbReference>
<dbReference type="AlphaFoldDB" id="A0A0R2CAN6"/>
<comment type="similarity">
    <text evidence="2 16 17">Belongs to the HAM1 NTPase family.</text>
</comment>
<evidence type="ECO:0000313" key="20">
    <source>
        <dbReference type="Proteomes" id="UP000051789"/>
    </source>
</evidence>
<reference evidence="19 20" key="1">
    <citation type="journal article" date="2015" name="Genome Announc.">
        <title>Expanding the biotechnology potential of lactobacilli through comparative genomics of 213 strains and associated genera.</title>
        <authorList>
            <person name="Sun Z."/>
            <person name="Harris H.M."/>
            <person name="McCann A."/>
            <person name="Guo C."/>
            <person name="Argimon S."/>
            <person name="Zhang W."/>
            <person name="Yang X."/>
            <person name="Jeffery I.B."/>
            <person name="Cooney J.C."/>
            <person name="Kagawa T.F."/>
            <person name="Liu W."/>
            <person name="Song Y."/>
            <person name="Salvetti E."/>
            <person name="Wrobel A."/>
            <person name="Rasinkangas P."/>
            <person name="Parkhill J."/>
            <person name="Rea M.C."/>
            <person name="O'Sullivan O."/>
            <person name="Ritari J."/>
            <person name="Douillard F.P."/>
            <person name="Paul Ross R."/>
            <person name="Yang R."/>
            <person name="Briner A.E."/>
            <person name="Felis G.E."/>
            <person name="de Vos W.M."/>
            <person name="Barrangou R."/>
            <person name="Klaenhammer T.R."/>
            <person name="Caufield P.W."/>
            <person name="Cui Y."/>
            <person name="Zhang H."/>
            <person name="O'Toole P.W."/>
        </authorList>
    </citation>
    <scope>NUCLEOTIDE SEQUENCE [LARGE SCALE GENOMIC DNA]</scope>
    <source>
        <strain evidence="19 20">DSM 22698</strain>
    </source>
</reference>
<comment type="catalytic activity">
    <reaction evidence="16">
        <text>ITP + H2O = IMP + diphosphate + H(+)</text>
        <dbReference type="Rhea" id="RHEA:29399"/>
        <dbReference type="ChEBI" id="CHEBI:15377"/>
        <dbReference type="ChEBI" id="CHEBI:15378"/>
        <dbReference type="ChEBI" id="CHEBI:33019"/>
        <dbReference type="ChEBI" id="CHEBI:58053"/>
        <dbReference type="ChEBI" id="CHEBI:61402"/>
        <dbReference type="EC" id="3.6.1.66"/>
    </reaction>
</comment>
<gene>
    <name evidence="15" type="primary">murI</name>
    <name evidence="19" type="ORF">FD19_GL000739</name>
</gene>
<keyword evidence="6 16" id="KW-0378">Hydrolase</keyword>
<evidence type="ECO:0000256" key="10">
    <source>
        <dbReference type="ARBA" id="ARBA00023080"/>
    </source>
</evidence>
<evidence type="ECO:0000256" key="12">
    <source>
        <dbReference type="ARBA" id="ARBA00023316"/>
    </source>
</evidence>
<keyword evidence="11 15" id="KW-0413">Isomerase</keyword>
<comment type="cofactor">
    <cofactor evidence="16">
        <name>Mg(2+)</name>
        <dbReference type="ChEBI" id="CHEBI:18420"/>
    </cofactor>
    <text evidence="16">Binds 1 Mg(2+) ion per subunit.</text>
</comment>
<feature type="binding site" evidence="15">
    <location>
        <begin position="194"/>
        <end position="195"/>
    </location>
    <ligand>
        <name>substrate</name>
    </ligand>
</feature>
<keyword evidence="7 16" id="KW-0460">Magnesium</keyword>
<dbReference type="EC" id="3.6.1.66" evidence="16"/>
<keyword evidence="12 15" id="KW-0961">Cell wall biogenesis/degradation</keyword>
<dbReference type="PROSITE" id="PS00924">
    <property type="entry name" value="ASP_GLU_RACEMASE_2"/>
    <property type="match status" value="1"/>
</dbReference>
<comment type="similarity">
    <text evidence="15">Belongs to the aspartate/glutamate racemases family.</text>
</comment>
<dbReference type="InterPro" id="IPR015942">
    <property type="entry name" value="Asp/Glu/hydantoin_racemase"/>
</dbReference>
<keyword evidence="4 16" id="KW-0479">Metal-binding</keyword>
<evidence type="ECO:0000256" key="17">
    <source>
        <dbReference type="RuleBase" id="RU003781"/>
    </source>
</evidence>
<dbReference type="GO" id="GO:0035870">
    <property type="term" value="F:dITP diphosphatase activity"/>
    <property type="evidence" value="ECO:0007669"/>
    <property type="project" value="UniProtKB-UniRule"/>
</dbReference>
<evidence type="ECO:0000256" key="13">
    <source>
        <dbReference type="ARBA" id="ARBA00051875"/>
    </source>
</evidence>
<name>A0A0R2CAN6_9LACO</name>
<evidence type="ECO:0000256" key="11">
    <source>
        <dbReference type="ARBA" id="ARBA00023235"/>
    </source>
</evidence>
<dbReference type="GO" id="GO:0071555">
    <property type="term" value="P:cell wall organization"/>
    <property type="evidence" value="ECO:0007669"/>
    <property type="project" value="UniProtKB-KW"/>
</dbReference>
<feature type="region of interest" description="Disordered" evidence="18">
    <location>
        <begin position="502"/>
        <end position="526"/>
    </location>
</feature>
<dbReference type="PANTHER" id="PTHR21198:SF2">
    <property type="entry name" value="GLUTAMATE RACEMASE"/>
    <property type="match status" value="1"/>
</dbReference>
<dbReference type="FunFam" id="3.90.950.10:FF:000001">
    <property type="entry name" value="dITP/XTP pyrophosphatase"/>
    <property type="match status" value="1"/>
</dbReference>
<dbReference type="GO" id="GO:0036222">
    <property type="term" value="F:XTP diphosphatase activity"/>
    <property type="evidence" value="ECO:0007669"/>
    <property type="project" value="UniProtKB-UniRule"/>
</dbReference>
<dbReference type="EC" id="5.1.1.3" evidence="15"/>
<dbReference type="PANTHER" id="PTHR21198">
    <property type="entry name" value="GLUTAMATE RACEMASE"/>
    <property type="match status" value="1"/>
</dbReference>
<dbReference type="GO" id="GO:0042802">
    <property type="term" value="F:identical protein binding"/>
    <property type="evidence" value="ECO:0007669"/>
    <property type="project" value="UniProtKB-ARBA"/>
</dbReference>
<feature type="binding site" evidence="15">
    <location>
        <begin position="51"/>
        <end position="52"/>
    </location>
    <ligand>
        <name>substrate</name>
    </ligand>
</feature>
<feature type="binding site" evidence="16">
    <location>
        <begin position="453"/>
        <end position="456"/>
    </location>
    <ligand>
        <name>substrate</name>
    </ligand>
</feature>
<evidence type="ECO:0000256" key="3">
    <source>
        <dbReference type="ARBA" id="ARBA00011738"/>
    </source>
</evidence>
<dbReference type="Gene3D" id="3.40.50.1860">
    <property type="match status" value="2"/>
</dbReference>
<comment type="subunit">
    <text evidence="3 16">Homodimer.</text>
</comment>
<dbReference type="NCBIfam" id="TIGR00042">
    <property type="entry name" value="RdgB/HAM1 family non-canonical purine NTP pyrophosphatase"/>
    <property type="match status" value="1"/>
</dbReference>
<evidence type="ECO:0000256" key="1">
    <source>
        <dbReference type="ARBA" id="ARBA00001602"/>
    </source>
</evidence>
<dbReference type="GO" id="GO:0046872">
    <property type="term" value="F:metal ion binding"/>
    <property type="evidence" value="ECO:0007669"/>
    <property type="project" value="UniProtKB-KW"/>
</dbReference>
<evidence type="ECO:0000256" key="18">
    <source>
        <dbReference type="SAM" id="MobiDB-lite"/>
    </source>
</evidence>
<dbReference type="Proteomes" id="UP000051789">
    <property type="component" value="Unassembled WGS sequence"/>
</dbReference>
<keyword evidence="20" id="KW-1185">Reference proteome</keyword>
<feature type="compositionally biased region" description="Low complexity" evidence="18">
    <location>
        <begin position="503"/>
        <end position="518"/>
    </location>
</feature>
<sequence length="526" mass="56274">MDSKGGKIMDATAPIGFIDSGVGGLTVVREALRQLPHENVLFLGDQARLPYGPRPAAQVRAFTWQMVNYLRTQHIKALVIACNTATAAAWHDIQSRLDIPVIGVIVPGARAAVKVSTGGNIGVVATEGTVASGAYDDAIHQQNPALTVSSLAAPKFVSLVESNEYRSALAKQVVATTLAPLAAKHPDTVVMGCTHYPLLRPFIQAALGDDVTLIDPGRETVVELGTVLDYLGLANHADHDGSRHFYTTASPAMFKDIASDWLGLDHLDVHHVDIEHEPDHFVAVAELGASIPQSAATGHEQTVVVASKNPGKVREFVDFFGPRGINVRSLADFDDLPTVDETGTTFLENARLKARGYSEALGLPVIADDSGLMIDALDGAPGVLSARYAGDHNDAANNAKMLANLAGVPTAKRTAHFHTTLVWVDPARPDDDVEVDGEVDGRITVMPAGDNGFGYDPFFYIPEQGKTMAEMSPAEKNRYSHRGNALRALAALMDADPVRFGLPKQAQQPTTQPTTEPQVNEDLEEE</sequence>
<dbReference type="GO" id="GO:0009252">
    <property type="term" value="P:peptidoglycan biosynthetic process"/>
    <property type="evidence" value="ECO:0007669"/>
    <property type="project" value="UniProtKB-UniRule"/>
</dbReference>
<comment type="function">
    <text evidence="15">Provides the (R)-glutamate required for cell wall biosynthesis.</text>
</comment>
<dbReference type="NCBIfam" id="NF002035">
    <property type="entry name" value="PRK00865.1-3"/>
    <property type="match status" value="1"/>
</dbReference>
<dbReference type="PATRIC" id="fig|1423810.4.peg.754"/>
<evidence type="ECO:0000256" key="5">
    <source>
        <dbReference type="ARBA" id="ARBA00022741"/>
    </source>
</evidence>
<dbReference type="GO" id="GO:0009117">
    <property type="term" value="P:nucleotide metabolic process"/>
    <property type="evidence" value="ECO:0007669"/>
    <property type="project" value="UniProtKB-KW"/>
</dbReference>
<keyword evidence="5 16" id="KW-0547">Nucleotide-binding</keyword>
<feature type="binding site" evidence="16">
    <location>
        <position position="476"/>
    </location>
    <ligand>
        <name>substrate</name>
    </ligand>
</feature>
<feature type="binding site" evidence="16">
    <location>
        <position position="370"/>
    </location>
    <ligand>
        <name>substrate</name>
    </ligand>
</feature>
<dbReference type="GO" id="GO:0008360">
    <property type="term" value="P:regulation of cell shape"/>
    <property type="evidence" value="ECO:0007669"/>
    <property type="project" value="UniProtKB-KW"/>
</dbReference>
<evidence type="ECO:0000256" key="14">
    <source>
        <dbReference type="ARBA" id="ARBA00052017"/>
    </source>
</evidence>
<feature type="binding site" evidence="16">
    <location>
        <position position="340"/>
    </location>
    <ligand>
        <name>Mg(2+)</name>
        <dbReference type="ChEBI" id="CHEBI:18420"/>
    </ligand>
</feature>
<feature type="active site" description="Proton acceptor" evidence="16">
    <location>
        <position position="369"/>
    </location>
</feature>
<dbReference type="Pfam" id="PF01725">
    <property type="entry name" value="Ham1p_like"/>
    <property type="match status" value="1"/>
</dbReference>
<feature type="binding site" evidence="15">
    <location>
        <begin position="83"/>
        <end position="84"/>
    </location>
    <ligand>
        <name>substrate</name>
    </ligand>
</feature>
<keyword evidence="10 16" id="KW-0546">Nucleotide metabolism</keyword>
<dbReference type="GO" id="GO:0008881">
    <property type="term" value="F:glutamate racemase activity"/>
    <property type="evidence" value="ECO:0007669"/>
    <property type="project" value="UniProtKB-UniRule"/>
</dbReference>
<dbReference type="InterPro" id="IPR002637">
    <property type="entry name" value="RdgB/HAM1"/>
</dbReference>
<comment type="function">
    <text evidence="16">Pyrophosphatase that catalyzes the hydrolysis of nucleoside triphosphates to their monophosphate derivatives, with a high preference for the non-canonical purine nucleotides XTP (xanthosine triphosphate), dITP (deoxyinosine triphosphate) and ITP. Seems to function as a house-cleaning enzyme that removes non-canonical purine nucleotides from the nucleotide pool, thus preventing their incorporation into DNA/RNA and avoiding chromosomal lesions.</text>
</comment>
<evidence type="ECO:0000256" key="2">
    <source>
        <dbReference type="ARBA" id="ARBA00008023"/>
    </source>
</evidence>
<dbReference type="EMBL" id="AYZK01000001">
    <property type="protein sequence ID" value="KRM88442.1"/>
    <property type="molecule type" value="Genomic_DNA"/>
</dbReference>
<feature type="binding site" evidence="15">
    <location>
        <begin position="19"/>
        <end position="20"/>
    </location>
    <ligand>
        <name>substrate</name>
    </ligand>
</feature>
<dbReference type="Pfam" id="PF01177">
    <property type="entry name" value="Asp_Glu_race"/>
    <property type="match status" value="1"/>
</dbReference>